<keyword evidence="1" id="KW-0472">Membrane</keyword>
<gene>
    <name evidence="2" type="ORF">CO009_01075</name>
</gene>
<accession>A0A2M8GK98</accession>
<comment type="caution">
    <text evidence="2">The sequence shown here is derived from an EMBL/GenBank/DDBJ whole genome shotgun (WGS) entry which is preliminary data.</text>
</comment>
<keyword evidence="1" id="KW-0812">Transmembrane</keyword>
<dbReference type="PANTHER" id="PTHR23530">
    <property type="entry name" value="TRANSPORT PROTEIN-RELATED"/>
    <property type="match status" value="1"/>
</dbReference>
<reference evidence="3" key="1">
    <citation type="submission" date="2017-09" db="EMBL/GenBank/DDBJ databases">
        <title>Depth-based differentiation of microbial function through sediment-hosted aquifers and enrichment of novel symbionts in the deep terrestrial subsurface.</title>
        <authorList>
            <person name="Probst A.J."/>
            <person name="Ladd B."/>
            <person name="Jarett J.K."/>
            <person name="Geller-Mcgrath D.E."/>
            <person name="Sieber C.M.K."/>
            <person name="Emerson J.B."/>
            <person name="Anantharaman K."/>
            <person name="Thomas B.C."/>
            <person name="Malmstrom R."/>
            <person name="Stieglmeier M."/>
            <person name="Klingl A."/>
            <person name="Woyke T."/>
            <person name="Ryan C.M."/>
            <person name="Banfield J.F."/>
        </authorList>
    </citation>
    <scope>NUCLEOTIDE SEQUENCE [LARGE SCALE GENOMIC DNA]</scope>
</reference>
<evidence type="ECO:0000313" key="3">
    <source>
        <dbReference type="Proteomes" id="UP000228960"/>
    </source>
</evidence>
<keyword evidence="1" id="KW-1133">Transmembrane helix</keyword>
<organism evidence="2 3">
    <name type="scientific">Candidatus Shapirobacteria bacterium CG_4_8_14_3_um_filter_35_11</name>
    <dbReference type="NCBI Taxonomy" id="1974874"/>
    <lineage>
        <taxon>Bacteria</taxon>
        <taxon>Candidatus Shapironibacteriota</taxon>
    </lineage>
</organism>
<dbReference type="InterPro" id="IPR036259">
    <property type="entry name" value="MFS_trans_sf"/>
</dbReference>
<evidence type="ECO:0008006" key="4">
    <source>
        <dbReference type="Google" id="ProtNLM"/>
    </source>
</evidence>
<dbReference type="PANTHER" id="PTHR23530:SF1">
    <property type="entry name" value="PERMEASE, MAJOR FACILITATOR SUPERFAMILY-RELATED"/>
    <property type="match status" value="1"/>
</dbReference>
<dbReference type="GO" id="GO:0022857">
    <property type="term" value="F:transmembrane transporter activity"/>
    <property type="evidence" value="ECO:0007669"/>
    <property type="project" value="InterPro"/>
</dbReference>
<name>A0A2M8GK98_9BACT</name>
<dbReference type="SUPFAM" id="SSF103473">
    <property type="entry name" value="MFS general substrate transporter"/>
    <property type="match status" value="1"/>
</dbReference>
<dbReference type="InterPro" id="IPR011701">
    <property type="entry name" value="MFS"/>
</dbReference>
<evidence type="ECO:0000313" key="2">
    <source>
        <dbReference type="EMBL" id="PJC80790.1"/>
    </source>
</evidence>
<feature type="transmembrane region" description="Helical" evidence="1">
    <location>
        <begin position="255"/>
        <end position="276"/>
    </location>
</feature>
<feature type="non-terminal residue" evidence="2">
    <location>
        <position position="1"/>
    </location>
</feature>
<dbReference type="Gene3D" id="1.20.1250.20">
    <property type="entry name" value="MFS general substrate transporter like domains"/>
    <property type="match status" value="2"/>
</dbReference>
<feature type="transmembrane region" description="Helical" evidence="1">
    <location>
        <begin position="282"/>
        <end position="300"/>
    </location>
</feature>
<protein>
    <recommendedName>
        <fullName evidence="4">Major facilitator superfamily (MFS) profile domain-containing protein</fullName>
    </recommendedName>
</protein>
<proteinExistence type="predicted"/>
<dbReference type="Pfam" id="PF07690">
    <property type="entry name" value="MFS_1"/>
    <property type="match status" value="1"/>
</dbReference>
<evidence type="ECO:0000256" key="1">
    <source>
        <dbReference type="SAM" id="Phobius"/>
    </source>
</evidence>
<sequence>GIAYSTNLNNLFISVVLGGIGMSLYSGAFDALVYDSLLQDKKESMFNKVLSRITSQQLIMVAVCSAIGGYLYVYDHHLPFMLCGIFALVASVLSFFFTEPKLDTEKFSLKNYTKQNTEGFKHLFNKDLTKIVFFLIIISSFYALSDEMLDSMLGYEFGLSSQMLGILFSVIALVGALFSYLSGKISKDKDLFYLILILTGLSALTYLLSPIAGVILGSILLISRTAIMSVHNNYQSTILNKYIESKYRATTLSSFNLIKTLPYAISAPFLGIYMQQITAKNFAFFIAIVLMVVVTVQSLVKKKVLAQQKFLG</sequence>
<feature type="transmembrane region" description="Helical" evidence="1">
    <location>
        <begin position="79"/>
        <end position="98"/>
    </location>
</feature>
<dbReference type="EMBL" id="PFQM01000030">
    <property type="protein sequence ID" value="PJC80790.1"/>
    <property type="molecule type" value="Genomic_DNA"/>
</dbReference>
<dbReference type="AlphaFoldDB" id="A0A2M8GK98"/>
<dbReference type="InterPro" id="IPR053160">
    <property type="entry name" value="MFS_DHA3_Transporter"/>
</dbReference>
<feature type="transmembrane region" description="Helical" evidence="1">
    <location>
        <begin position="191"/>
        <end position="208"/>
    </location>
</feature>
<feature type="transmembrane region" description="Helical" evidence="1">
    <location>
        <begin position="12"/>
        <end position="34"/>
    </location>
</feature>
<dbReference type="Proteomes" id="UP000228960">
    <property type="component" value="Unassembled WGS sequence"/>
</dbReference>
<feature type="transmembrane region" description="Helical" evidence="1">
    <location>
        <begin position="157"/>
        <end position="179"/>
    </location>
</feature>
<feature type="transmembrane region" description="Helical" evidence="1">
    <location>
        <begin position="128"/>
        <end position="145"/>
    </location>
</feature>